<dbReference type="RefSeq" id="WP_191204452.1">
    <property type="nucleotide sequence ID" value="NZ_JACXZA010000003.1"/>
</dbReference>
<name>A0ABR8MW69_9BACL</name>
<accession>A0ABR8MW69</accession>
<dbReference type="InterPro" id="IPR014903">
    <property type="entry name" value="DUF1796"/>
</dbReference>
<keyword evidence="2" id="KW-1185">Reference proteome</keyword>
<comment type="caution">
    <text evidence="1">The sequence shown here is derived from an EMBL/GenBank/DDBJ whole genome shotgun (WGS) entry which is preliminary data.</text>
</comment>
<dbReference type="EMBL" id="JACXZA010000003">
    <property type="protein sequence ID" value="MBD3920213.1"/>
    <property type="molecule type" value="Genomic_DNA"/>
</dbReference>
<protein>
    <submittedName>
        <fullName evidence="1">Peptidase</fullName>
    </submittedName>
</protein>
<reference evidence="1 2" key="1">
    <citation type="submission" date="2020-09" db="EMBL/GenBank/DDBJ databases">
        <title>Paenibacillus sp. strain PR3 16S rRNA gene Genome sequencing and assembly.</title>
        <authorList>
            <person name="Kim J."/>
        </authorList>
    </citation>
    <scope>NUCLEOTIDE SEQUENCE [LARGE SCALE GENOMIC DNA]</scope>
    <source>
        <strain evidence="1 2">PR3</strain>
    </source>
</reference>
<organism evidence="1 2">
    <name type="scientific">Paenibacillus terricola</name>
    <dbReference type="NCBI Taxonomy" id="2763503"/>
    <lineage>
        <taxon>Bacteria</taxon>
        <taxon>Bacillati</taxon>
        <taxon>Bacillota</taxon>
        <taxon>Bacilli</taxon>
        <taxon>Bacillales</taxon>
        <taxon>Paenibacillaceae</taxon>
        <taxon>Paenibacillus</taxon>
    </lineage>
</organism>
<sequence>MELREIAGQYDAIFSLGMNCLPAIQLERNGIRPYTGVLDWVDVMHLPNVTRMIRSRFSNFAHRHNLVYHTTLNNFILLRDVDNDMIIVHDFPFPRNTAAQWPDYDGFRTKMDRRIERFLSKAASSKRILFVRTGGLPEEALELEKALASIVTGEFHILLVNHNPVPSLVENHWPHKHTCGVMLPSQNDIWHDNDAYWRHILQHVKYKS</sequence>
<dbReference type="Proteomes" id="UP000609346">
    <property type="component" value="Unassembled WGS sequence"/>
</dbReference>
<dbReference type="Pfam" id="PF08795">
    <property type="entry name" value="DUF1796"/>
    <property type="match status" value="1"/>
</dbReference>
<gene>
    <name evidence="1" type="ORF">H8B09_15715</name>
</gene>
<evidence type="ECO:0000313" key="2">
    <source>
        <dbReference type="Proteomes" id="UP000609346"/>
    </source>
</evidence>
<evidence type="ECO:0000313" key="1">
    <source>
        <dbReference type="EMBL" id="MBD3920213.1"/>
    </source>
</evidence>
<proteinExistence type="predicted"/>